<dbReference type="SUPFAM" id="SSF141371">
    <property type="entry name" value="PilZ domain-like"/>
    <property type="match status" value="1"/>
</dbReference>
<protein>
    <recommendedName>
        <fullName evidence="1">PilZ domain-containing protein</fullName>
    </recommendedName>
</protein>
<evidence type="ECO:0000259" key="1">
    <source>
        <dbReference type="Pfam" id="PF07238"/>
    </source>
</evidence>
<dbReference type="Pfam" id="PF07238">
    <property type="entry name" value="PilZ"/>
    <property type="match status" value="1"/>
</dbReference>
<dbReference type="Gene3D" id="2.40.10.220">
    <property type="entry name" value="predicted glycosyltransferase like domains"/>
    <property type="match status" value="1"/>
</dbReference>
<organism evidence="2 3">
    <name type="scientific">Candidatus Thiodiazotropha endoloripes</name>
    <dbReference type="NCBI Taxonomy" id="1818881"/>
    <lineage>
        <taxon>Bacteria</taxon>
        <taxon>Pseudomonadati</taxon>
        <taxon>Pseudomonadota</taxon>
        <taxon>Gammaproteobacteria</taxon>
        <taxon>Chromatiales</taxon>
        <taxon>Sedimenticolaceae</taxon>
        <taxon>Candidatus Thiodiazotropha</taxon>
    </lineage>
</organism>
<proteinExistence type="predicted"/>
<dbReference type="STRING" id="1818881.A3196_05195"/>
<reference evidence="2 3" key="1">
    <citation type="submission" date="2016-03" db="EMBL/GenBank/DDBJ databases">
        <title>Chemosynthetic sulphur-oxidizing symbionts of marine invertebrate animals are capable of nitrogen fixation.</title>
        <authorList>
            <person name="Petersen J.M."/>
            <person name="Kemper A."/>
            <person name="Gruber-Vodicka H."/>
            <person name="Cardini U."/>
            <person name="Geest Mvander."/>
            <person name="Kleiner M."/>
            <person name="Bulgheresi S."/>
            <person name="Fussmann M."/>
            <person name="Herbold C."/>
            <person name="Seah B.K.B."/>
            <person name="Antony C.Paul."/>
            <person name="Liu D."/>
            <person name="Belitz A."/>
            <person name="Weber M."/>
        </authorList>
    </citation>
    <scope>NUCLEOTIDE SEQUENCE [LARGE SCALE GENOMIC DNA]</scope>
    <source>
        <strain evidence="2">G_D</strain>
    </source>
</reference>
<dbReference type="GO" id="GO:0035438">
    <property type="term" value="F:cyclic-di-GMP binding"/>
    <property type="evidence" value="ECO:0007669"/>
    <property type="project" value="InterPro"/>
</dbReference>
<gene>
    <name evidence="2" type="ORF">A3196_05195</name>
</gene>
<evidence type="ECO:0000313" key="2">
    <source>
        <dbReference type="EMBL" id="ODB98481.1"/>
    </source>
</evidence>
<dbReference type="AlphaFoldDB" id="A0A1E2UV51"/>
<dbReference type="Proteomes" id="UP000094849">
    <property type="component" value="Unassembled WGS sequence"/>
</dbReference>
<evidence type="ECO:0000313" key="3">
    <source>
        <dbReference type="Proteomes" id="UP000094849"/>
    </source>
</evidence>
<feature type="domain" description="PilZ" evidence="1">
    <location>
        <begin position="4"/>
        <end position="91"/>
    </location>
</feature>
<dbReference type="EMBL" id="LVJZ01000003">
    <property type="protein sequence ID" value="ODB98481.1"/>
    <property type="molecule type" value="Genomic_DNA"/>
</dbReference>
<keyword evidence="3" id="KW-1185">Reference proteome</keyword>
<dbReference type="InterPro" id="IPR009875">
    <property type="entry name" value="PilZ_domain"/>
</dbReference>
<sequence length="117" mass="13356">MPVEKRYSKRYPMDGEVYIRYRKQRLLPAKAVNCSMQGIYLRTESLTMLTGSLVELELFRGGRQWSIMGVVTHTQQDGVGVMFWKPQAELYESVIAEASDLRRVAAVPQPTPVDVHP</sequence>
<accession>A0A1E2UV51</accession>
<comment type="caution">
    <text evidence="2">The sequence shown here is derived from an EMBL/GenBank/DDBJ whole genome shotgun (WGS) entry which is preliminary data.</text>
</comment>
<name>A0A1E2UV51_9GAMM</name>
<dbReference type="RefSeq" id="WP_069004059.1">
    <property type="nucleotide sequence ID" value="NZ_LVJW01000006.1"/>
</dbReference>